<organism evidence="1 2">
    <name type="scientific">Pilimelia anulata</name>
    <dbReference type="NCBI Taxonomy" id="53371"/>
    <lineage>
        <taxon>Bacteria</taxon>
        <taxon>Bacillati</taxon>
        <taxon>Actinomycetota</taxon>
        <taxon>Actinomycetes</taxon>
        <taxon>Micromonosporales</taxon>
        <taxon>Micromonosporaceae</taxon>
        <taxon>Pilimelia</taxon>
    </lineage>
</organism>
<dbReference type="AlphaFoldDB" id="A0A8J3BDV8"/>
<evidence type="ECO:0000313" key="2">
    <source>
        <dbReference type="Proteomes" id="UP000649739"/>
    </source>
</evidence>
<keyword evidence="2" id="KW-1185">Reference proteome</keyword>
<reference evidence="1" key="1">
    <citation type="journal article" date="2014" name="Int. J. Syst. Evol. Microbiol.">
        <title>Complete genome sequence of Corynebacterium casei LMG S-19264T (=DSM 44701T), isolated from a smear-ripened cheese.</title>
        <authorList>
            <consortium name="US DOE Joint Genome Institute (JGI-PGF)"/>
            <person name="Walter F."/>
            <person name="Albersmeier A."/>
            <person name="Kalinowski J."/>
            <person name="Ruckert C."/>
        </authorList>
    </citation>
    <scope>NUCLEOTIDE SEQUENCE</scope>
    <source>
        <strain evidence="1">JCM 3090</strain>
    </source>
</reference>
<dbReference type="EMBL" id="BMQB01000011">
    <property type="protein sequence ID" value="GGK07565.1"/>
    <property type="molecule type" value="Genomic_DNA"/>
</dbReference>
<proteinExistence type="predicted"/>
<dbReference type="InterPro" id="IPR001387">
    <property type="entry name" value="Cro/C1-type_HTH"/>
</dbReference>
<evidence type="ECO:0000313" key="1">
    <source>
        <dbReference type="EMBL" id="GGK07565.1"/>
    </source>
</evidence>
<dbReference type="Proteomes" id="UP000649739">
    <property type="component" value="Unassembled WGS sequence"/>
</dbReference>
<dbReference type="RefSeq" id="WP_229784301.1">
    <property type="nucleotide sequence ID" value="NZ_BMQB01000011.1"/>
</dbReference>
<accession>A0A8J3BDV8</accession>
<gene>
    <name evidence="1" type="ORF">GCM10010123_41930</name>
</gene>
<comment type="caution">
    <text evidence="1">The sequence shown here is derived from an EMBL/GenBank/DDBJ whole genome shotgun (WGS) entry which is preliminary data.</text>
</comment>
<protein>
    <submittedName>
        <fullName evidence="1">Uncharacterized protein</fullName>
    </submittedName>
</protein>
<name>A0A8J3BDV8_9ACTN</name>
<dbReference type="CDD" id="cd00093">
    <property type="entry name" value="HTH_XRE"/>
    <property type="match status" value="1"/>
</dbReference>
<sequence>MGGLPPEATVDRPGAGPGGFDAALRAAITDSGLSLDELSQRLRRRRTPVSASTLSYWQNGENQPERASSLAAVPVLEELLGLPPGTLLRLVGPRRSRQRRPGGVGRSVGFDEVWGRPETYVRALTKIDATPEDLNHPFPVSQHLSSRIDAAGHEESVRVRRIMLADRETHRFLFVSRCHNLSRPPMVTYADGCRLNRFRADVFTATCVFEFTLDAPLRAGDAVAVEFALRFPPGQETRHALVALSRPARSLVIDVAFAPERLPTRYWGFRRSRSTATPEDTELLLTPTRKLQFVTLDPGPGQYGIEWRWDRTHNTLRTPRRQPPTPRAA</sequence>
<reference evidence="1" key="2">
    <citation type="submission" date="2020-09" db="EMBL/GenBank/DDBJ databases">
        <authorList>
            <person name="Sun Q."/>
            <person name="Ohkuma M."/>
        </authorList>
    </citation>
    <scope>NUCLEOTIDE SEQUENCE</scope>
    <source>
        <strain evidence="1">JCM 3090</strain>
    </source>
</reference>